<name>A0A9P9IX37_9HYPO</name>
<dbReference type="OrthoDB" id="5104337at2759"/>
<evidence type="ECO:0000313" key="2">
    <source>
        <dbReference type="EMBL" id="KAH7134180.1"/>
    </source>
</evidence>
<dbReference type="EMBL" id="JAGMUV010000014">
    <property type="protein sequence ID" value="KAH7134180.1"/>
    <property type="molecule type" value="Genomic_DNA"/>
</dbReference>
<keyword evidence="3" id="KW-1185">Reference proteome</keyword>
<feature type="compositionally biased region" description="Pro residues" evidence="1">
    <location>
        <begin position="57"/>
        <end position="74"/>
    </location>
</feature>
<proteinExistence type="predicted"/>
<dbReference type="AlphaFoldDB" id="A0A9P9IX37"/>
<evidence type="ECO:0000313" key="3">
    <source>
        <dbReference type="Proteomes" id="UP000738349"/>
    </source>
</evidence>
<feature type="region of interest" description="Disordered" evidence="1">
    <location>
        <begin position="242"/>
        <end position="277"/>
    </location>
</feature>
<gene>
    <name evidence="2" type="ORF">EDB81DRAFT_92902</name>
</gene>
<organism evidence="2 3">
    <name type="scientific">Dactylonectria macrodidyma</name>
    <dbReference type="NCBI Taxonomy" id="307937"/>
    <lineage>
        <taxon>Eukaryota</taxon>
        <taxon>Fungi</taxon>
        <taxon>Dikarya</taxon>
        <taxon>Ascomycota</taxon>
        <taxon>Pezizomycotina</taxon>
        <taxon>Sordariomycetes</taxon>
        <taxon>Hypocreomycetidae</taxon>
        <taxon>Hypocreales</taxon>
        <taxon>Nectriaceae</taxon>
        <taxon>Dactylonectria</taxon>
    </lineage>
</organism>
<comment type="caution">
    <text evidence="2">The sequence shown here is derived from an EMBL/GenBank/DDBJ whole genome shotgun (WGS) entry which is preliminary data.</text>
</comment>
<sequence length="380" mass="41444">MSAPQQLPRHPFAEPGRQAGIPPGLFPGSQTGASQPAPQTGAKSGPEHAIVRTATPPFSPISLPPLSPPPLMDVPKPPKWKNTLDAKETVNSATFVHEHKEWLDKLLLPTPPLAELLPKIFEHITKDTIRVLPARYNDKLFEIFRRMGDSERRDWCIQNSIKQTVVPRKILVPRSINQAQFVRATQRLWEIGHNLNCREIPEGREIERLAWELMGLHESIAFNWITLYRERAILKNMKTPIYFPSPPPPRPRGQRQQDNAAGRQAGVAGLSTGSPVQRPANVEQIPANTGQLPLPGNGGQPPFPGIVGQLPLPGNAGQLPLPGLAGQLPLPGNAGQFSLSANARQLPLPGNAGQLAFPGNGQLAFPVNDGQLQRSPFPSI</sequence>
<feature type="compositionally biased region" description="Polar residues" evidence="1">
    <location>
        <begin position="28"/>
        <end position="42"/>
    </location>
</feature>
<evidence type="ECO:0000256" key="1">
    <source>
        <dbReference type="SAM" id="MobiDB-lite"/>
    </source>
</evidence>
<dbReference type="Proteomes" id="UP000738349">
    <property type="component" value="Unassembled WGS sequence"/>
</dbReference>
<accession>A0A9P9IX37</accession>
<feature type="region of interest" description="Disordered" evidence="1">
    <location>
        <begin position="1"/>
        <end position="74"/>
    </location>
</feature>
<protein>
    <submittedName>
        <fullName evidence="2">Uncharacterized protein</fullName>
    </submittedName>
</protein>
<reference evidence="2" key="1">
    <citation type="journal article" date="2021" name="Nat. Commun.">
        <title>Genetic determinants of endophytism in the Arabidopsis root mycobiome.</title>
        <authorList>
            <person name="Mesny F."/>
            <person name="Miyauchi S."/>
            <person name="Thiergart T."/>
            <person name="Pickel B."/>
            <person name="Atanasova L."/>
            <person name="Karlsson M."/>
            <person name="Huettel B."/>
            <person name="Barry K.W."/>
            <person name="Haridas S."/>
            <person name="Chen C."/>
            <person name="Bauer D."/>
            <person name="Andreopoulos W."/>
            <person name="Pangilinan J."/>
            <person name="LaButti K."/>
            <person name="Riley R."/>
            <person name="Lipzen A."/>
            <person name="Clum A."/>
            <person name="Drula E."/>
            <person name="Henrissat B."/>
            <person name="Kohler A."/>
            <person name="Grigoriev I.V."/>
            <person name="Martin F.M."/>
            <person name="Hacquard S."/>
        </authorList>
    </citation>
    <scope>NUCLEOTIDE SEQUENCE</scope>
    <source>
        <strain evidence="2">MPI-CAGE-AT-0147</strain>
    </source>
</reference>